<dbReference type="EMBL" id="JADWYR010000001">
    <property type="protein sequence ID" value="MBG9374998.1"/>
    <property type="molecule type" value="Genomic_DNA"/>
</dbReference>
<comment type="caution">
    <text evidence="3">The sequence shown here is derived from an EMBL/GenBank/DDBJ whole genome shotgun (WGS) entry which is preliminary data.</text>
</comment>
<keyword evidence="4" id="KW-1185">Reference proteome</keyword>
<name>A0A931GVE2_9BACT</name>
<dbReference type="Pfam" id="PF01551">
    <property type="entry name" value="Peptidase_M23"/>
    <property type="match status" value="1"/>
</dbReference>
<evidence type="ECO:0000313" key="3">
    <source>
        <dbReference type="EMBL" id="MBG9374998.1"/>
    </source>
</evidence>
<dbReference type="PROSITE" id="PS51257">
    <property type="entry name" value="PROKAR_LIPOPROTEIN"/>
    <property type="match status" value="1"/>
</dbReference>
<dbReference type="PANTHER" id="PTHR21666:SF268">
    <property type="entry name" value="PEPTIDASE M23 DOMAIN-CONTAINING PROTEIN"/>
    <property type="match status" value="1"/>
</dbReference>
<dbReference type="PANTHER" id="PTHR21666">
    <property type="entry name" value="PEPTIDASE-RELATED"/>
    <property type="match status" value="1"/>
</dbReference>
<protein>
    <submittedName>
        <fullName evidence="3">M23 family metallopeptidase</fullName>
    </submittedName>
</protein>
<dbReference type="RefSeq" id="WP_196989078.1">
    <property type="nucleotide sequence ID" value="NZ_JADWYR010000001.1"/>
</dbReference>
<organism evidence="3 4">
    <name type="scientific">Panacibacter microcysteis</name>
    <dbReference type="NCBI Taxonomy" id="2793269"/>
    <lineage>
        <taxon>Bacteria</taxon>
        <taxon>Pseudomonadati</taxon>
        <taxon>Bacteroidota</taxon>
        <taxon>Chitinophagia</taxon>
        <taxon>Chitinophagales</taxon>
        <taxon>Chitinophagaceae</taxon>
        <taxon>Panacibacter</taxon>
    </lineage>
</organism>
<dbReference type="InterPro" id="IPR050570">
    <property type="entry name" value="Cell_wall_metabolism_enzyme"/>
</dbReference>
<evidence type="ECO:0000256" key="1">
    <source>
        <dbReference type="SAM" id="SignalP"/>
    </source>
</evidence>
<feature type="domain" description="M23ase beta-sheet core" evidence="2">
    <location>
        <begin position="197"/>
        <end position="294"/>
    </location>
</feature>
<dbReference type="AlphaFoldDB" id="A0A931GVE2"/>
<feature type="signal peptide" evidence="1">
    <location>
        <begin position="1"/>
        <end position="24"/>
    </location>
</feature>
<dbReference type="Proteomes" id="UP000628448">
    <property type="component" value="Unassembled WGS sequence"/>
</dbReference>
<dbReference type="Gene3D" id="2.70.70.10">
    <property type="entry name" value="Glucose Permease (Domain IIA)"/>
    <property type="match status" value="1"/>
</dbReference>
<sequence>MMCRKYITLIGFCFFILSCSSTQKGLFVKRTPHEKYADKLAGAGLVQTTLGSKWLAAATKGIQQPLNIALPYKEAGYFSDIMPDAAGFRFNARHGEQVNILVETKPAGSIVFADVWIQTEQGTLSFLQSADTTGNTLQFEATKDALYQLRIQPQLLAGVSYTLTIKTTPSLAFPVPSDASPKIGSFWGASRDAGARSHEGIDIFGRFRTPVVAAANGVVTSTRNNNLGGKVVFMRPDNKNYSLYYAHLDSQMVSAGDRVTTGDVLGLMGNTGNAKNTPTHLHFGICTNSGAVDPLPFVNNSRPAPETIKASLTVVDSLVRNSRDALMYATPSAKDGAGSKIPHNTLMKITAATGAWYKVKMMESGKEGFVRSDAVSLLARPIRTIAVSNIATVFDIPDTTAAVKFVLQDKREVAVLAESGNFLFVAQDAGNGWMARPVKK</sequence>
<evidence type="ECO:0000259" key="2">
    <source>
        <dbReference type="Pfam" id="PF01551"/>
    </source>
</evidence>
<feature type="chain" id="PRO_5037060018" evidence="1">
    <location>
        <begin position="25"/>
        <end position="440"/>
    </location>
</feature>
<gene>
    <name evidence="3" type="ORF">I5907_02075</name>
</gene>
<keyword evidence="1" id="KW-0732">Signal</keyword>
<reference evidence="3" key="1">
    <citation type="submission" date="2020-11" db="EMBL/GenBank/DDBJ databases">
        <title>Bacterial whole genome sequence for Panacibacter sp. DH6.</title>
        <authorList>
            <person name="Le V."/>
            <person name="Ko S."/>
            <person name="Ahn C.-Y."/>
            <person name="Oh H.-M."/>
        </authorList>
    </citation>
    <scope>NUCLEOTIDE SEQUENCE</scope>
    <source>
        <strain evidence="3">DH6</strain>
    </source>
</reference>
<dbReference type="CDD" id="cd12797">
    <property type="entry name" value="M23_peptidase"/>
    <property type="match status" value="1"/>
</dbReference>
<accession>A0A931GVE2</accession>
<dbReference type="InterPro" id="IPR011055">
    <property type="entry name" value="Dup_hybrid_motif"/>
</dbReference>
<proteinExistence type="predicted"/>
<dbReference type="GO" id="GO:0004222">
    <property type="term" value="F:metalloendopeptidase activity"/>
    <property type="evidence" value="ECO:0007669"/>
    <property type="project" value="TreeGrafter"/>
</dbReference>
<dbReference type="Gene3D" id="2.30.30.40">
    <property type="entry name" value="SH3 Domains"/>
    <property type="match status" value="1"/>
</dbReference>
<evidence type="ECO:0000313" key="4">
    <source>
        <dbReference type="Proteomes" id="UP000628448"/>
    </source>
</evidence>
<dbReference type="SUPFAM" id="SSF51261">
    <property type="entry name" value="Duplicated hybrid motif"/>
    <property type="match status" value="1"/>
</dbReference>
<dbReference type="InterPro" id="IPR016047">
    <property type="entry name" value="M23ase_b-sheet_dom"/>
</dbReference>